<evidence type="ECO:0000313" key="2">
    <source>
        <dbReference type="Proteomes" id="UP000292580"/>
    </source>
</evidence>
<protein>
    <submittedName>
        <fullName evidence="1">Uncharacterized protein</fullName>
    </submittedName>
</protein>
<accession>A0A483CTM2</accession>
<evidence type="ECO:0000313" key="1">
    <source>
        <dbReference type="EMBL" id="TAJ44054.1"/>
    </source>
</evidence>
<dbReference type="AlphaFoldDB" id="A0A483CTM2"/>
<reference evidence="1 2" key="1">
    <citation type="submission" date="2017-11" db="EMBL/GenBank/DDBJ databases">
        <title>Isolation and Characterization of Methanofollis Species from Methane Seep Offshore SW Taiwan.</title>
        <authorList>
            <person name="Teng N.-H."/>
            <person name="Lai M.-C."/>
            <person name="Chen S.-C."/>
        </authorList>
    </citation>
    <scope>NUCLEOTIDE SEQUENCE [LARGE SCALE GENOMIC DNA]</scope>
    <source>
        <strain evidence="1 2">FWC-SCC2</strain>
    </source>
</reference>
<keyword evidence="2" id="KW-1185">Reference proteome</keyword>
<dbReference type="OrthoDB" id="382577at2157"/>
<sequence length="457" mass="53740">MYNNQKFADTWDDIQTFNLNFDINGFGRTYYNRQLEVFRCAWTDELDVIQISPINKKLAGTLSFLDPNDFKRTEFRKEDLREYFEGFGIDQIAHNSAEQEILSKLLFGFFSEKGCSWDIDDEEFAAYVQGNGDLAFIDRLTEEPSPEYYTIRQQNLRRRNTLLLFLKIIDEASPPMGEMRRYLWDAVYFNQDHETKDEISFGRLDQIRHCWEQHQLRVYFVFALEKLLEHIHLIVIENAGIPKNRLIDSQNVRGILSYISDWLHLPVDEETTLAEVIDRTGELNGTGVKSSLHSPINESDLYNRLRTQEHDEFFADFVVMLSLLFRRYSHTPPLNSHLSSDDDSNPDLINMETLFAHIEANGSDIHIISFLSHVSRLIVNRHMLESVSRFAYGTKNWLFTEEEGRLYSTRDPVHMTPRDNRWQSIRTLLQDLAFIEQTDEGNLRVTKKGLEWLEKIQ</sequence>
<name>A0A483CTM2_9EURY</name>
<gene>
    <name evidence="1" type="ORF">CUJ86_08440</name>
</gene>
<comment type="caution">
    <text evidence="1">The sequence shown here is derived from an EMBL/GenBank/DDBJ whole genome shotgun (WGS) entry which is preliminary data.</text>
</comment>
<proteinExistence type="predicted"/>
<dbReference type="EMBL" id="PGCL01000003">
    <property type="protein sequence ID" value="TAJ44054.1"/>
    <property type="molecule type" value="Genomic_DNA"/>
</dbReference>
<dbReference type="Proteomes" id="UP000292580">
    <property type="component" value="Unassembled WGS sequence"/>
</dbReference>
<dbReference type="RefSeq" id="WP_130647120.1">
    <property type="nucleotide sequence ID" value="NZ_PGCL01000003.1"/>
</dbReference>
<organism evidence="1 2">
    <name type="scientific">Methanofollis fontis</name>
    <dbReference type="NCBI Taxonomy" id="2052832"/>
    <lineage>
        <taxon>Archaea</taxon>
        <taxon>Methanobacteriati</taxon>
        <taxon>Methanobacteriota</taxon>
        <taxon>Stenosarchaea group</taxon>
        <taxon>Methanomicrobia</taxon>
        <taxon>Methanomicrobiales</taxon>
        <taxon>Methanomicrobiaceae</taxon>
        <taxon>Methanofollis</taxon>
    </lineage>
</organism>